<dbReference type="SMART" id="SM01374">
    <property type="entry name" value="Ribosomal_L14"/>
    <property type="match status" value="1"/>
</dbReference>
<dbReference type="CDD" id="cd00337">
    <property type="entry name" value="Ribosomal_uL14"/>
    <property type="match status" value="1"/>
</dbReference>
<dbReference type="PANTHER" id="PTHR11761:SF8">
    <property type="entry name" value="LARGE RIBOSOMAL SUBUNIT PROTEIN UL14"/>
    <property type="match status" value="1"/>
</dbReference>
<dbReference type="PANTHER" id="PTHR11761">
    <property type="entry name" value="50S/60S RIBOSOMAL PROTEIN L14/L23"/>
    <property type="match status" value="1"/>
</dbReference>
<dbReference type="GO" id="GO:0070180">
    <property type="term" value="F:large ribosomal subunit rRNA binding"/>
    <property type="evidence" value="ECO:0007669"/>
    <property type="project" value="TreeGrafter"/>
</dbReference>
<gene>
    <name evidence="7" type="ORF">LSAA_4360</name>
</gene>
<dbReference type="SUPFAM" id="SSF50193">
    <property type="entry name" value="Ribosomal protein L14"/>
    <property type="match status" value="1"/>
</dbReference>
<proteinExistence type="inferred from homology"/>
<dbReference type="EMBL" id="HG994592">
    <property type="protein sequence ID" value="CAF2832749.1"/>
    <property type="molecule type" value="Genomic_DNA"/>
</dbReference>
<keyword evidence="2 6" id="KW-0689">Ribosomal protein</keyword>
<name>A0A7R8CIH9_LEPSM</name>
<evidence type="ECO:0000256" key="2">
    <source>
        <dbReference type="ARBA" id="ARBA00022980"/>
    </source>
</evidence>
<dbReference type="GO" id="GO:0003735">
    <property type="term" value="F:structural constituent of ribosome"/>
    <property type="evidence" value="ECO:0007669"/>
    <property type="project" value="InterPro"/>
</dbReference>
<keyword evidence="8" id="KW-1185">Reference proteome</keyword>
<evidence type="ECO:0000256" key="6">
    <source>
        <dbReference type="RuleBase" id="RU003949"/>
    </source>
</evidence>
<dbReference type="AlphaFoldDB" id="A0A7R8CIH9"/>
<dbReference type="InterPro" id="IPR036853">
    <property type="entry name" value="Ribosomal_uL14_sf"/>
</dbReference>
<dbReference type="InterPro" id="IPR000218">
    <property type="entry name" value="Ribosomal_uL14"/>
</dbReference>
<comment type="similarity">
    <text evidence="1 6">Belongs to the universal ribosomal protein uL14 family.</text>
</comment>
<evidence type="ECO:0000313" key="7">
    <source>
        <dbReference type="EMBL" id="CAF2832749.1"/>
    </source>
</evidence>
<dbReference type="HAMAP" id="MF_01367">
    <property type="entry name" value="Ribosomal_uL14"/>
    <property type="match status" value="1"/>
</dbReference>
<evidence type="ECO:0000256" key="4">
    <source>
        <dbReference type="ARBA" id="ARBA00035199"/>
    </source>
</evidence>
<evidence type="ECO:0000256" key="3">
    <source>
        <dbReference type="ARBA" id="ARBA00023274"/>
    </source>
</evidence>
<organism evidence="7 8">
    <name type="scientific">Lepeophtheirus salmonis</name>
    <name type="common">Salmon louse</name>
    <name type="synonym">Caligus salmonis</name>
    <dbReference type="NCBI Taxonomy" id="72036"/>
    <lineage>
        <taxon>Eukaryota</taxon>
        <taxon>Metazoa</taxon>
        <taxon>Ecdysozoa</taxon>
        <taxon>Arthropoda</taxon>
        <taxon>Crustacea</taxon>
        <taxon>Multicrustacea</taxon>
        <taxon>Hexanauplia</taxon>
        <taxon>Copepoda</taxon>
        <taxon>Siphonostomatoida</taxon>
        <taxon>Caligidae</taxon>
        <taxon>Lepeophtheirus</taxon>
    </lineage>
</organism>
<accession>A0A7R8CIH9</accession>
<keyword evidence="3 6" id="KW-0687">Ribonucleoprotein</keyword>
<dbReference type="GO" id="GO:0006412">
    <property type="term" value="P:translation"/>
    <property type="evidence" value="ECO:0007669"/>
    <property type="project" value="InterPro"/>
</dbReference>
<evidence type="ECO:0000313" key="8">
    <source>
        <dbReference type="Proteomes" id="UP000675881"/>
    </source>
</evidence>
<protein>
    <recommendedName>
        <fullName evidence="4">Large ribosomal subunit protein uL14</fullName>
    </recommendedName>
    <alternativeName>
        <fullName evidence="5">60S ribosomal protein L23</fullName>
    </alternativeName>
</protein>
<evidence type="ECO:0000256" key="1">
    <source>
        <dbReference type="ARBA" id="ARBA00010745"/>
    </source>
</evidence>
<dbReference type="Proteomes" id="UP000675881">
    <property type="component" value="Chromosome 13"/>
</dbReference>
<dbReference type="Pfam" id="PF00238">
    <property type="entry name" value="Ribosomal_L14"/>
    <property type="match status" value="1"/>
</dbReference>
<dbReference type="GO" id="GO:0022625">
    <property type="term" value="C:cytosolic large ribosomal subunit"/>
    <property type="evidence" value="ECO:0007669"/>
    <property type="project" value="TreeGrafter"/>
</dbReference>
<evidence type="ECO:0000256" key="5">
    <source>
        <dbReference type="ARBA" id="ARBA00035326"/>
    </source>
</evidence>
<dbReference type="Gene3D" id="2.40.150.20">
    <property type="entry name" value="Ribosomal protein L14"/>
    <property type="match status" value="1"/>
</dbReference>
<dbReference type="OrthoDB" id="407959at2759"/>
<reference evidence="7" key="1">
    <citation type="submission" date="2021-02" db="EMBL/GenBank/DDBJ databases">
        <authorList>
            <person name="Bekaert M."/>
        </authorList>
    </citation>
    <scope>NUCLEOTIDE SEQUENCE</scope>
    <source>
        <strain evidence="7">IoA-00</strain>
    </source>
</reference>
<sequence>MRFGVYKPVKCFKEKGPSLAEVQSTLNRIVKHTKTDQKCQEKNPNKYQEKHKETLLLRPEGIRARLNCLPGAANGDMVLATLKKGKSEFCKQVMPAIVIRPRKTFRRKDDSFLYFEDNAGVIVKNKGEIKGSAITGPVSKECADLWPRIASQAEIIP</sequence>